<dbReference type="Gene3D" id="1.10.260.40">
    <property type="entry name" value="lambda repressor-like DNA-binding domains"/>
    <property type="match status" value="1"/>
</dbReference>
<protein>
    <submittedName>
        <fullName evidence="5">KDG operon repressor</fullName>
    </submittedName>
</protein>
<dbReference type="SUPFAM" id="SSF53822">
    <property type="entry name" value="Periplasmic binding protein-like I"/>
    <property type="match status" value="1"/>
</dbReference>
<gene>
    <name evidence="5" type="ORF">GTGU_02741</name>
</gene>
<sequence length="339" mass="37583">MKIMKKKLLIKDVANMVGVSTATISRFLNGKYQSMSESTRQKIASTIESIGYQPNNIARSLRSQESKTIAVIMADIFNPYSMDVLRGIEEYCSQEGYKIFICDAKNSGARERNYIEEMVNRGVDGFILNTTGENDLFVKGISLEHPVVLIGRKIKNSNISSVAADNAQGVKLALEHLLKTNCQRVSYLTPAPGNVSPRIERVDTFERFAALSAFSHISFECIKLAVVDREHVTKTLETLIASSSQNHTIITGNGLLSLYVVQAAKALNKRIPEDFSLIGFDETEWSEILKNPLTVVAQPTYDIGCTAAKKIITTLRKANESNETQIILLPFSLIVRETA</sequence>
<comment type="caution">
    <text evidence="5">The sequence shown here is derived from an EMBL/GenBank/DDBJ whole genome shotgun (WGS) entry which is preliminary data.</text>
</comment>
<dbReference type="PROSITE" id="PS00356">
    <property type="entry name" value="HTH_LACI_1"/>
    <property type="match status" value="1"/>
</dbReference>
<evidence type="ECO:0000313" key="5">
    <source>
        <dbReference type="EMBL" id="KFC06220.1"/>
    </source>
</evidence>
<dbReference type="Pfam" id="PF00532">
    <property type="entry name" value="Peripla_BP_1"/>
    <property type="match status" value="1"/>
</dbReference>
<keyword evidence="1" id="KW-0805">Transcription regulation</keyword>
<dbReference type="InterPro" id="IPR028082">
    <property type="entry name" value="Peripla_BP_I"/>
</dbReference>
<organism evidence="5 6">
    <name type="scientific">Trabulsiella guamensis ATCC 49490</name>
    <dbReference type="NCBI Taxonomy" id="1005994"/>
    <lineage>
        <taxon>Bacteria</taxon>
        <taxon>Pseudomonadati</taxon>
        <taxon>Pseudomonadota</taxon>
        <taxon>Gammaproteobacteria</taxon>
        <taxon>Enterobacterales</taxon>
        <taxon>Enterobacteriaceae</taxon>
        <taxon>Trabulsiella</taxon>
    </lineage>
</organism>
<dbReference type="Proteomes" id="UP000028630">
    <property type="component" value="Unassembled WGS sequence"/>
</dbReference>
<dbReference type="CDD" id="cd01392">
    <property type="entry name" value="HTH_LacI"/>
    <property type="match status" value="1"/>
</dbReference>
<feature type="domain" description="HTH lacI-type" evidence="4">
    <location>
        <begin position="10"/>
        <end position="63"/>
    </location>
</feature>
<dbReference type="PROSITE" id="PS50932">
    <property type="entry name" value="HTH_LACI_2"/>
    <property type="match status" value="1"/>
</dbReference>
<dbReference type="RefSeq" id="WP_084222791.1">
    <property type="nucleotide sequence ID" value="NZ_JMTB01000085.1"/>
</dbReference>
<dbReference type="GO" id="GO:0003700">
    <property type="term" value="F:DNA-binding transcription factor activity"/>
    <property type="evidence" value="ECO:0007669"/>
    <property type="project" value="TreeGrafter"/>
</dbReference>
<keyword evidence="3" id="KW-0804">Transcription</keyword>
<dbReference type="Pfam" id="PF00356">
    <property type="entry name" value="LacI"/>
    <property type="match status" value="1"/>
</dbReference>
<dbReference type="InterPro" id="IPR001761">
    <property type="entry name" value="Peripla_BP/Lac1_sug-bd_dom"/>
</dbReference>
<dbReference type="EMBL" id="JMTB01000085">
    <property type="protein sequence ID" value="KFC06220.1"/>
    <property type="molecule type" value="Genomic_DNA"/>
</dbReference>
<dbReference type="GO" id="GO:0000976">
    <property type="term" value="F:transcription cis-regulatory region binding"/>
    <property type="evidence" value="ECO:0007669"/>
    <property type="project" value="TreeGrafter"/>
</dbReference>
<dbReference type="eggNOG" id="COG1609">
    <property type="taxonomic scope" value="Bacteria"/>
</dbReference>
<evidence type="ECO:0000313" key="6">
    <source>
        <dbReference type="Proteomes" id="UP000028630"/>
    </source>
</evidence>
<keyword evidence="2" id="KW-0238">DNA-binding</keyword>
<proteinExistence type="predicted"/>
<evidence type="ECO:0000259" key="4">
    <source>
        <dbReference type="PROSITE" id="PS50932"/>
    </source>
</evidence>
<evidence type="ECO:0000256" key="2">
    <source>
        <dbReference type="ARBA" id="ARBA00023125"/>
    </source>
</evidence>
<dbReference type="InterPro" id="IPR010982">
    <property type="entry name" value="Lambda_DNA-bd_dom_sf"/>
</dbReference>
<reference evidence="6" key="1">
    <citation type="submission" date="2014-05" db="EMBL/GenBank/DDBJ databases">
        <title>ATOL: Assembling a taxonomically balanced genome-scale reconstruction of the evolutionary history of the Enterobacteriaceae.</title>
        <authorList>
            <person name="Plunkett G. III"/>
            <person name="Neeno-Eckwall E.C."/>
            <person name="Glasner J.D."/>
            <person name="Perna N.T."/>
        </authorList>
    </citation>
    <scope>NUCLEOTIDE SEQUENCE [LARGE SCALE GENOMIC DNA]</scope>
    <source>
        <strain evidence="6">ATCC 49490</strain>
    </source>
</reference>
<evidence type="ECO:0000256" key="3">
    <source>
        <dbReference type="ARBA" id="ARBA00023163"/>
    </source>
</evidence>
<dbReference type="AlphaFoldDB" id="A0A085A7M5"/>
<keyword evidence="6" id="KW-1185">Reference proteome</keyword>
<dbReference type="PANTHER" id="PTHR30146">
    <property type="entry name" value="LACI-RELATED TRANSCRIPTIONAL REPRESSOR"/>
    <property type="match status" value="1"/>
</dbReference>
<dbReference type="Gene3D" id="3.40.50.2300">
    <property type="match status" value="2"/>
</dbReference>
<evidence type="ECO:0000256" key="1">
    <source>
        <dbReference type="ARBA" id="ARBA00023015"/>
    </source>
</evidence>
<accession>A0A085A7M5</accession>
<dbReference type="OrthoDB" id="5672046at2"/>
<dbReference type="PANTHER" id="PTHR30146:SF145">
    <property type="entry name" value="RIBOSE OPERON REPRESSOR"/>
    <property type="match status" value="1"/>
</dbReference>
<dbReference type="InterPro" id="IPR000843">
    <property type="entry name" value="HTH_LacI"/>
</dbReference>
<name>A0A085A7M5_9ENTR</name>
<dbReference type="SMART" id="SM00354">
    <property type="entry name" value="HTH_LACI"/>
    <property type="match status" value="1"/>
</dbReference>
<dbReference type="SUPFAM" id="SSF47413">
    <property type="entry name" value="lambda repressor-like DNA-binding domains"/>
    <property type="match status" value="1"/>
</dbReference>